<sequence length="213" mass="23305">MKNLVFVGGGGFFLELFDYIKRDLSVTEKFSIKGIIDDVKTQSELPLRLLSNVEDYDPEIDDVFLITLGSPLNRDKLYKSLKMKGACFISYIHPSAYIAETASIEEGCIVAPYSIVNAKAVIKANVAVNVHCSVGHESNLGQSSVLSPYSAVNGNAIVGDQCFLGTRATVFPKMVLGDKSIVDSHSYVKSNVDSKSIVSLRGEYVVVKNRLMR</sequence>
<feature type="site" description="Increases basicity of active site His" evidence="2">
    <location>
        <position position="137"/>
    </location>
</feature>
<keyword evidence="4" id="KW-0808">Transferase</keyword>
<comment type="caution">
    <text evidence="4">The sequence shown here is derived from an EMBL/GenBank/DDBJ whole genome shotgun (WGS) entry which is preliminary data.</text>
</comment>
<gene>
    <name evidence="4" type="ORF">FU839_11025</name>
</gene>
<feature type="binding site" evidence="3">
    <location>
        <position position="69"/>
    </location>
    <ligand>
        <name>substrate</name>
    </ligand>
</feature>
<dbReference type="InterPro" id="IPR020019">
    <property type="entry name" value="AcTrfase_PglD-like"/>
</dbReference>
<dbReference type="OrthoDB" id="9794407at2"/>
<organism evidence="4 5">
    <name type="scientific">Rheinheimera tangshanensis</name>
    <dbReference type="NCBI Taxonomy" id="400153"/>
    <lineage>
        <taxon>Bacteria</taxon>
        <taxon>Pseudomonadati</taxon>
        <taxon>Pseudomonadota</taxon>
        <taxon>Gammaproteobacteria</taxon>
        <taxon>Chromatiales</taxon>
        <taxon>Chromatiaceae</taxon>
        <taxon>Rheinheimera</taxon>
    </lineage>
</organism>
<dbReference type="AlphaFoldDB" id="A0A5C8LUN6"/>
<reference evidence="4 5" key="1">
    <citation type="submission" date="2019-08" db="EMBL/GenBank/DDBJ databases">
        <title>Draft genome analysis of Rheinheimera tangshanensis isolated from the roots of fresh rice plants (Oryza sativa).</title>
        <authorList>
            <person name="Yu Q."/>
            <person name="Qi Y."/>
            <person name="Zhang H."/>
            <person name="Pu J."/>
        </authorList>
    </citation>
    <scope>NUCLEOTIDE SEQUENCE [LARGE SCALE GENOMIC DNA]</scope>
    <source>
        <strain evidence="4 5">JA3-B52</strain>
    </source>
</reference>
<feature type="active site" description="Proton acceptor" evidence="2">
    <location>
        <position position="136"/>
    </location>
</feature>
<dbReference type="SUPFAM" id="SSF51161">
    <property type="entry name" value="Trimeric LpxA-like enzymes"/>
    <property type="match status" value="1"/>
</dbReference>
<dbReference type="RefSeq" id="WP_147904393.1">
    <property type="nucleotide sequence ID" value="NZ_BAAAGC010000010.1"/>
</dbReference>
<evidence type="ECO:0000313" key="5">
    <source>
        <dbReference type="Proteomes" id="UP000321814"/>
    </source>
</evidence>
<dbReference type="Proteomes" id="UP000321814">
    <property type="component" value="Unassembled WGS sequence"/>
</dbReference>
<dbReference type="PANTHER" id="PTHR43300">
    <property type="entry name" value="ACETYLTRANSFERASE"/>
    <property type="match status" value="1"/>
</dbReference>
<evidence type="ECO:0000256" key="2">
    <source>
        <dbReference type="PIRSR" id="PIRSR620019-1"/>
    </source>
</evidence>
<proteinExistence type="inferred from homology"/>
<evidence type="ECO:0000256" key="1">
    <source>
        <dbReference type="ARBA" id="ARBA00007274"/>
    </source>
</evidence>
<dbReference type="Gene3D" id="2.160.10.10">
    <property type="entry name" value="Hexapeptide repeat proteins"/>
    <property type="match status" value="1"/>
</dbReference>
<accession>A0A5C8LUN6</accession>
<keyword evidence="5" id="KW-1185">Reference proteome</keyword>
<dbReference type="PANTHER" id="PTHR43300:SF7">
    <property type="entry name" value="UDP-N-ACETYLBACILLOSAMINE N-ACETYLTRANSFERASE"/>
    <property type="match status" value="1"/>
</dbReference>
<dbReference type="EMBL" id="VRLR01000006">
    <property type="protein sequence ID" value="TXK80487.1"/>
    <property type="molecule type" value="Genomic_DNA"/>
</dbReference>
<dbReference type="InterPro" id="IPR011004">
    <property type="entry name" value="Trimer_LpxA-like_sf"/>
</dbReference>
<protein>
    <submittedName>
        <fullName evidence="4">Acetyltransferase</fullName>
    </submittedName>
</protein>
<name>A0A5C8LUN6_9GAMM</name>
<dbReference type="CDD" id="cd03360">
    <property type="entry name" value="LbH_AT_putative"/>
    <property type="match status" value="1"/>
</dbReference>
<comment type="similarity">
    <text evidence="1">Belongs to the transferase hexapeptide repeat family.</text>
</comment>
<dbReference type="InterPro" id="IPR050179">
    <property type="entry name" value="Trans_hexapeptide_repeat"/>
</dbReference>
<dbReference type="GO" id="GO:0016740">
    <property type="term" value="F:transferase activity"/>
    <property type="evidence" value="ECO:0007669"/>
    <property type="project" value="UniProtKB-KW"/>
</dbReference>
<evidence type="ECO:0000256" key="3">
    <source>
        <dbReference type="PIRSR" id="PIRSR620019-2"/>
    </source>
</evidence>
<evidence type="ECO:0000313" key="4">
    <source>
        <dbReference type="EMBL" id="TXK80487.1"/>
    </source>
</evidence>